<dbReference type="EMBL" id="JAWDGP010000122">
    <property type="protein sequence ID" value="KAK3803473.1"/>
    <property type="molecule type" value="Genomic_DNA"/>
</dbReference>
<evidence type="ECO:0000313" key="2">
    <source>
        <dbReference type="Proteomes" id="UP001283361"/>
    </source>
</evidence>
<organism evidence="1 2">
    <name type="scientific">Elysia crispata</name>
    <name type="common">lettuce slug</name>
    <dbReference type="NCBI Taxonomy" id="231223"/>
    <lineage>
        <taxon>Eukaryota</taxon>
        <taxon>Metazoa</taxon>
        <taxon>Spiralia</taxon>
        <taxon>Lophotrochozoa</taxon>
        <taxon>Mollusca</taxon>
        <taxon>Gastropoda</taxon>
        <taxon>Heterobranchia</taxon>
        <taxon>Euthyneura</taxon>
        <taxon>Panpulmonata</taxon>
        <taxon>Sacoglossa</taxon>
        <taxon>Placobranchoidea</taxon>
        <taxon>Plakobranchidae</taxon>
        <taxon>Elysia</taxon>
    </lineage>
</organism>
<reference evidence="1" key="1">
    <citation type="journal article" date="2023" name="G3 (Bethesda)">
        <title>A reference genome for the long-term kleptoplast-retaining sea slug Elysia crispata morphotype clarki.</title>
        <authorList>
            <person name="Eastman K.E."/>
            <person name="Pendleton A.L."/>
            <person name="Shaikh M.A."/>
            <person name="Suttiyut T."/>
            <person name="Ogas R."/>
            <person name="Tomko P."/>
            <person name="Gavelis G."/>
            <person name="Widhalm J.R."/>
            <person name="Wisecaver J.H."/>
        </authorList>
    </citation>
    <scope>NUCLEOTIDE SEQUENCE</scope>
    <source>
        <strain evidence="1">ECLA1</strain>
    </source>
</reference>
<proteinExistence type="predicted"/>
<dbReference type="AlphaFoldDB" id="A0AAE1EF75"/>
<keyword evidence="2" id="KW-1185">Reference proteome</keyword>
<name>A0AAE1EF75_9GAST</name>
<sequence length="88" mass="9558">MPVSFLTSTALTPFPVPEPTLSSIRQVVSGSISPVSGYHWQARDAPGNVSTSVITINQQLNTSQKRLSLRVCGRSIAKRTLDARSINY</sequence>
<evidence type="ECO:0000313" key="1">
    <source>
        <dbReference type="EMBL" id="KAK3803473.1"/>
    </source>
</evidence>
<accession>A0AAE1EF75</accession>
<dbReference type="Proteomes" id="UP001283361">
    <property type="component" value="Unassembled WGS sequence"/>
</dbReference>
<gene>
    <name evidence="1" type="ORF">RRG08_037786</name>
</gene>
<protein>
    <submittedName>
        <fullName evidence="1">Uncharacterized protein</fullName>
    </submittedName>
</protein>
<comment type="caution">
    <text evidence="1">The sequence shown here is derived from an EMBL/GenBank/DDBJ whole genome shotgun (WGS) entry which is preliminary data.</text>
</comment>